<gene>
    <name evidence="4" type="ORF">ACFPQ5_06535</name>
</gene>
<dbReference type="NCBIfam" id="NF006722">
    <property type="entry name" value="PRK09260.1"/>
    <property type="match status" value="1"/>
</dbReference>
<dbReference type="Pfam" id="PF02737">
    <property type="entry name" value="3HCDH_N"/>
    <property type="match status" value="1"/>
</dbReference>
<reference evidence="5" key="1">
    <citation type="journal article" date="2019" name="Int. J. Syst. Evol. Microbiol.">
        <title>The Global Catalogue of Microorganisms (GCM) 10K type strain sequencing project: providing services to taxonomists for standard genome sequencing and annotation.</title>
        <authorList>
            <consortium name="The Broad Institute Genomics Platform"/>
            <consortium name="The Broad Institute Genome Sequencing Center for Infectious Disease"/>
            <person name="Wu L."/>
            <person name="Ma J."/>
        </authorList>
    </citation>
    <scope>NUCLEOTIDE SEQUENCE [LARGE SCALE GENOMIC DNA]</scope>
    <source>
        <strain evidence="5">CCUG 43111</strain>
    </source>
</reference>
<dbReference type="SUPFAM" id="SSF51735">
    <property type="entry name" value="NAD(P)-binding Rossmann-fold domains"/>
    <property type="match status" value="1"/>
</dbReference>
<dbReference type="Gene3D" id="1.10.1040.10">
    <property type="entry name" value="N-(1-d-carboxylethyl)-l-norvaline Dehydrogenase, domain 2"/>
    <property type="match status" value="1"/>
</dbReference>
<dbReference type="InterPro" id="IPR008927">
    <property type="entry name" value="6-PGluconate_DH-like_C_sf"/>
</dbReference>
<name>A0ABW0MJR7_9BURK</name>
<comment type="caution">
    <text evidence="4">The sequence shown here is derived from an EMBL/GenBank/DDBJ whole genome shotgun (WGS) entry which is preliminary data.</text>
</comment>
<protein>
    <submittedName>
        <fullName evidence="4">3-hydroxyacyl-CoA dehydrogenase</fullName>
    </submittedName>
</protein>
<evidence type="ECO:0000259" key="3">
    <source>
        <dbReference type="Pfam" id="PF02737"/>
    </source>
</evidence>
<feature type="domain" description="3-hydroxyacyl-CoA dehydrogenase NAD binding" evidence="3">
    <location>
        <begin position="8"/>
        <end position="186"/>
    </location>
</feature>
<evidence type="ECO:0000259" key="2">
    <source>
        <dbReference type="Pfam" id="PF00725"/>
    </source>
</evidence>
<dbReference type="PANTHER" id="PTHR48075">
    <property type="entry name" value="3-HYDROXYACYL-COA DEHYDROGENASE FAMILY PROTEIN"/>
    <property type="match status" value="1"/>
</dbReference>
<proteinExistence type="predicted"/>
<keyword evidence="5" id="KW-1185">Reference proteome</keyword>
<dbReference type="InterPro" id="IPR013328">
    <property type="entry name" value="6PGD_dom2"/>
</dbReference>
<dbReference type="InterPro" id="IPR036291">
    <property type="entry name" value="NAD(P)-bd_dom_sf"/>
</dbReference>
<dbReference type="EMBL" id="JBHSMR010000010">
    <property type="protein sequence ID" value="MFC5477835.1"/>
    <property type="molecule type" value="Genomic_DNA"/>
</dbReference>
<dbReference type="Pfam" id="PF00725">
    <property type="entry name" value="3HCDH"/>
    <property type="match status" value="1"/>
</dbReference>
<dbReference type="PANTHER" id="PTHR48075:SF5">
    <property type="entry name" value="3-HYDROXYBUTYRYL-COA DEHYDROGENASE"/>
    <property type="match status" value="1"/>
</dbReference>
<dbReference type="PIRSF" id="PIRSF000105">
    <property type="entry name" value="HCDH"/>
    <property type="match status" value="1"/>
</dbReference>
<dbReference type="Gene3D" id="3.40.50.720">
    <property type="entry name" value="NAD(P)-binding Rossmann-like Domain"/>
    <property type="match status" value="1"/>
</dbReference>
<evidence type="ECO:0000256" key="1">
    <source>
        <dbReference type="ARBA" id="ARBA00023002"/>
    </source>
</evidence>
<dbReference type="SUPFAM" id="SSF48179">
    <property type="entry name" value="6-phosphogluconate dehydrogenase C-terminal domain-like"/>
    <property type="match status" value="1"/>
</dbReference>
<sequence length="301" mass="31515">MSDKNQVVVVVGAGLMGTGIAHAFAGSGYVTRLVDSNGQALDKALHAIHSILDGGVRLGKLAPEAAEAAKARLTVHTALAEGAAGAHLLVETVSENLALKKAILAEAAPLLSEGALLATNTSALSVTEIAASVPHPERVIGMHFFNPVHKMKLVELVLGIATDEATVARSRAWVDAIGKTAILVNESPGLTTSRMSAMLGNEAMWMLQEGTASAEDIDTALRMGFNHPMGPLELGDLTGWDTRLSVLRYLHSTLGEKFRPCPLIIKMVAAGRHGRKTGHGVYQYDAAGQRVPGSGLKASNL</sequence>
<feature type="domain" description="3-hydroxyacyl-CoA dehydrogenase C-terminal" evidence="2">
    <location>
        <begin position="191"/>
        <end position="284"/>
    </location>
</feature>
<accession>A0ABW0MJR7</accession>
<dbReference type="InterPro" id="IPR022694">
    <property type="entry name" value="3-OHacyl-CoA_DH"/>
</dbReference>
<evidence type="ECO:0000313" key="5">
    <source>
        <dbReference type="Proteomes" id="UP001596101"/>
    </source>
</evidence>
<organism evidence="4 5">
    <name type="scientific">Massilia suwonensis</name>
    <dbReference type="NCBI Taxonomy" id="648895"/>
    <lineage>
        <taxon>Bacteria</taxon>
        <taxon>Pseudomonadati</taxon>
        <taxon>Pseudomonadota</taxon>
        <taxon>Betaproteobacteria</taxon>
        <taxon>Burkholderiales</taxon>
        <taxon>Oxalobacteraceae</taxon>
        <taxon>Telluria group</taxon>
        <taxon>Massilia</taxon>
    </lineage>
</organism>
<dbReference type="InterPro" id="IPR006176">
    <property type="entry name" value="3-OHacyl-CoA_DH_NAD-bd"/>
</dbReference>
<evidence type="ECO:0000313" key="4">
    <source>
        <dbReference type="EMBL" id="MFC5477835.1"/>
    </source>
</evidence>
<dbReference type="Proteomes" id="UP001596101">
    <property type="component" value="Unassembled WGS sequence"/>
</dbReference>
<dbReference type="RefSeq" id="WP_379752539.1">
    <property type="nucleotide sequence ID" value="NZ_JBHSMR010000010.1"/>
</dbReference>
<keyword evidence="1" id="KW-0560">Oxidoreductase</keyword>
<dbReference type="InterPro" id="IPR006108">
    <property type="entry name" value="3HC_DH_C"/>
</dbReference>